<proteinExistence type="predicted"/>
<accession>A0A117EEL9</accession>
<dbReference type="Proteomes" id="UP000067448">
    <property type="component" value="Unassembled WGS sequence"/>
</dbReference>
<gene>
    <name evidence="1" type="ORF">SsS58_04476</name>
</gene>
<organism evidence="1 2">
    <name type="scientific">Streptomyces scabiei</name>
    <dbReference type="NCBI Taxonomy" id="1930"/>
    <lineage>
        <taxon>Bacteria</taxon>
        <taxon>Bacillati</taxon>
        <taxon>Actinomycetota</taxon>
        <taxon>Actinomycetes</taxon>
        <taxon>Kitasatosporales</taxon>
        <taxon>Streptomycetaceae</taxon>
        <taxon>Streptomyces</taxon>
    </lineage>
</organism>
<evidence type="ECO:0008006" key="3">
    <source>
        <dbReference type="Google" id="ProtNLM"/>
    </source>
</evidence>
<dbReference type="EMBL" id="BCMM01000021">
    <property type="protein sequence ID" value="GAQ64086.1"/>
    <property type="molecule type" value="Genomic_DNA"/>
</dbReference>
<protein>
    <recommendedName>
        <fullName evidence="3">Mucin-1</fullName>
    </recommendedName>
</protein>
<name>A0A117EEL9_STRSC</name>
<reference evidence="2" key="3">
    <citation type="submission" date="2016-02" db="EMBL/GenBank/DDBJ databases">
        <title>Draft genome of pathogenic Streptomyces sp. in Japan.</title>
        <authorList>
            <person name="Tomihama T."/>
            <person name="Ikenaga M."/>
            <person name="Sakai M."/>
            <person name="Okubo T."/>
            <person name="Ikeda S."/>
        </authorList>
    </citation>
    <scope>NUCLEOTIDE SEQUENCE [LARGE SCALE GENOMIC DNA]</scope>
    <source>
        <strain evidence="2">S58</strain>
    </source>
</reference>
<evidence type="ECO:0000313" key="1">
    <source>
        <dbReference type="EMBL" id="GAQ64086.1"/>
    </source>
</evidence>
<reference evidence="1 2" key="2">
    <citation type="journal article" date="2016" name="Genome Announc.">
        <title>Draft Genome Sequences of Streptomyces scabiei S58, Streptomyces turgidiscabies T45, and Streptomyces acidiscabies a10, the Pathogens of Potato Common Scab, Isolated in Japan.</title>
        <authorList>
            <person name="Tomihama T."/>
            <person name="Nishi Y."/>
            <person name="Sakai M."/>
            <person name="Ikenaga M."/>
            <person name="Okubo T."/>
            <person name="Ikeda S."/>
        </authorList>
    </citation>
    <scope>NUCLEOTIDE SEQUENCE [LARGE SCALE GENOMIC DNA]</scope>
    <source>
        <strain evidence="1 2">S58</strain>
    </source>
</reference>
<dbReference type="OrthoDB" id="7062283at2"/>
<dbReference type="RefSeq" id="WP_059081629.1">
    <property type="nucleotide sequence ID" value="NZ_BCMM01000021.1"/>
</dbReference>
<evidence type="ECO:0000313" key="2">
    <source>
        <dbReference type="Proteomes" id="UP000067448"/>
    </source>
</evidence>
<comment type="caution">
    <text evidence="1">The sequence shown here is derived from an EMBL/GenBank/DDBJ whole genome shotgun (WGS) entry which is preliminary data.</text>
</comment>
<reference evidence="2" key="1">
    <citation type="submission" date="2015-11" db="EMBL/GenBank/DDBJ databases">
        <authorList>
            <consortium name="Cross-ministerial Strategic Innovation Promotion Program (SIP) consortium"/>
            <person name="Tomihama T."/>
            <person name="Ikenaga M."/>
            <person name="Sakai M."/>
            <person name="Okubo T."/>
            <person name="Ikeda S."/>
        </authorList>
    </citation>
    <scope>NUCLEOTIDE SEQUENCE [LARGE SCALE GENOMIC DNA]</scope>
    <source>
        <strain evidence="2">S58</strain>
    </source>
</reference>
<dbReference type="AlphaFoldDB" id="A0A117EEL9"/>
<sequence>MNKIPTLFVRDPDDHRHVLLDVTPGCEWVLEGHGVATRKYDGTCILFDDSGAWWARREVKPGRNIPPGYRPVQHDETTGKLVGWEPAEQSSFIRHLTEAREIRSQWPAGTYELCGPKINGNPEALERHTLIRHATAERVDLDDRTYDEIADFLRRHRWEGLVFHHPDGPMAKIKTRDFAFLEPRR</sequence>